<gene>
    <name evidence="8" type="ORF">QWI33_00130</name>
</gene>
<evidence type="ECO:0000256" key="5">
    <source>
        <dbReference type="SAM" id="MobiDB-lite"/>
    </source>
</evidence>
<protein>
    <recommendedName>
        <fullName evidence="2">alpha-galactosidase</fullName>
        <ecNumber evidence="2">3.2.1.22</ecNumber>
    </recommendedName>
</protein>
<keyword evidence="4 8" id="KW-0326">Glycosidase</keyword>
<evidence type="ECO:0000256" key="1">
    <source>
        <dbReference type="ARBA" id="ARBA00001255"/>
    </source>
</evidence>
<accession>A0ABT7YHK5</accession>
<dbReference type="Pfam" id="PF02065">
    <property type="entry name" value="Melibiase"/>
    <property type="match status" value="1"/>
</dbReference>
<sequence length="753" mass="82811">MTEPRAVAEAPHFRQPDPAPSEEVAANAPDGLDEGGKTRMLWAGGVSVVVHLPERGLPEVLHWGRDLGDLSHRDFEQLRRARTRSVSPSALDAPWPLTLVPGEQDGWEGRPGFAAHRAGRAQYPRWTVADSGFETDVDTGTLHLRAEAPGLLLRSELRLDDAGVLRAAHELVNTGDRPLSLAALEAVMPVDDRAAEVLDFTGRWTRERVPQRGPLAQGSRVRETRRGRTGHDAPFALVLGTPGFDTAAGELWAVHLAWSGDAVYRHDALPEARTVLGAGPLLRPGEIELAPGESFRTPDAVFVWSDRGLDGLGDRFHRSLRARPSHPRGPRPVVLNTWEAVYFKHDLARLETLARTAAGIGVERFVLDDGWFRGRRDDTAGLGDWTVDPGVWPQGLHPIVRTVRSLGMQFGLWFEPEMVNPDSDLAREHPEWLLQPPSTRAWRGQYALDLTRPDAFDYLLGSISALVGEYELDYIKWDQNRDLIEAVHDGRANVHRHTEAVYRLLDRLRALHPSLEIESCASGGARVDLGILDRTDRVWASDTNDPLERLAIQRWTELLLPLELIGSHIGPPTAHTTHRAAGLDFRIATALFGSAGIEWDITACTPGELDRLRHGIACYRRLRGLLHTGTLSHLDTGDDGTTATAVVNDDRTHAVIRVARHATGNRALATALRIPGLDPDGRYRVAPVLELPVPRGLDEVPPPWLEHGPLLLPGAVIADVGVQLPLLAPGEAIILELQREPKALGSDGTRREP</sequence>
<feature type="domain" description="Glycosyl hydrolase family 36 N-terminal" evidence="7">
    <location>
        <begin position="56"/>
        <end position="290"/>
    </location>
</feature>
<dbReference type="PANTHER" id="PTHR43053">
    <property type="entry name" value="GLYCOSIDASE FAMILY 31"/>
    <property type="match status" value="1"/>
</dbReference>
<keyword evidence="9" id="KW-1185">Reference proteome</keyword>
<dbReference type="InterPro" id="IPR031704">
    <property type="entry name" value="Glyco_hydro_36_N"/>
</dbReference>
<dbReference type="InterPro" id="IPR013780">
    <property type="entry name" value="Glyco_hydro_b"/>
</dbReference>
<evidence type="ECO:0000259" key="6">
    <source>
        <dbReference type="Pfam" id="PF16874"/>
    </source>
</evidence>
<dbReference type="PROSITE" id="PS00512">
    <property type="entry name" value="ALPHA_GALACTOSIDASE"/>
    <property type="match status" value="1"/>
</dbReference>
<dbReference type="EMBL" id="JAUEMJ010000001">
    <property type="protein sequence ID" value="MDN3238117.1"/>
    <property type="molecule type" value="Genomic_DNA"/>
</dbReference>
<dbReference type="Gene3D" id="2.70.98.60">
    <property type="entry name" value="alpha-galactosidase from lactobacil brevis"/>
    <property type="match status" value="1"/>
</dbReference>
<evidence type="ECO:0000259" key="7">
    <source>
        <dbReference type="Pfam" id="PF16875"/>
    </source>
</evidence>
<organism evidence="8 9">
    <name type="scientific">Glycomyces tritici</name>
    <dbReference type="NCBI Taxonomy" id="2665176"/>
    <lineage>
        <taxon>Bacteria</taxon>
        <taxon>Bacillati</taxon>
        <taxon>Actinomycetota</taxon>
        <taxon>Actinomycetes</taxon>
        <taxon>Glycomycetales</taxon>
        <taxon>Glycomycetaceae</taxon>
        <taxon>Glycomyces</taxon>
    </lineage>
</organism>
<evidence type="ECO:0000256" key="2">
    <source>
        <dbReference type="ARBA" id="ARBA00012755"/>
    </source>
</evidence>
<feature type="region of interest" description="Disordered" evidence="5">
    <location>
        <begin position="1"/>
        <end position="36"/>
    </location>
</feature>
<dbReference type="CDD" id="cd14791">
    <property type="entry name" value="GH36"/>
    <property type="match status" value="1"/>
</dbReference>
<comment type="catalytic activity">
    <reaction evidence="1">
        <text>Hydrolysis of terminal, non-reducing alpha-D-galactose residues in alpha-D-galactosides, including galactose oligosaccharides, galactomannans and galactolipids.</text>
        <dbReference type="EC" id="3.2.1.22"/>
    </reaction>
</comment>
<dbReference type="SUPFAM" id="SSF51445">
    <property type="entry name" value="(Trans)glycosidases"/>
    <property type="match status" value="1"/>
</dbReference>
<dbReference type="InterPro" id="IPR002252">
    <property type="entry name" value="Glyco_hydro_36"/>
</dbReference>
<keyword evidence="3 8" id="KW-0378">Hydrolase</keyword>
<dbReference type="InterPro" id="IPR013785">
    <property type="entry name" value="Aldolase_TIM"/>
</dbReference>
<dbReference type="Gene3D" id="2.60.40.1180">
    <property type="entry name" value="Golgi alpha-mannosidase II"/>
    <property type="match status" value="1"/>
</dbReference>
<evidence type="ECO:0000256" key="3">
    <source>
        <dbReference type="ARBA" id="ARBA00022801"/>
    </source>
</evidence>
<dbReference type="InterPro" id="IPR017853">
    <property type="entry name" value="GH"/>
</dbReference>
<feature type="domain" description="Glycosyl hydrolase family 36 C-terminal" evidence="6">
    <location>
        <begin position="642"/>
        <end position="727"/>
    </location>
</feature>
<reference evidence="8" key="1">
    <citation type="submission" date="2023-06" db="EMBL/GenBank/DDBJ databases">
        <title>Gycomyces niveus sp.nov., a novel actinomycete isolated from soil in Shouguang.</title>
        <authorList>
            <person name="Yang X."/>
            <person name="Zhao J."/>
        </authorList>
    </citation>
    <scope>NUCLEOTIDE SEQUENCE</scope>
    <source>
        <strain evidence="8">NEAU C2</strain>
    </source>
</reference>
<dbReference type="InterPro" id="IPR031705">
    <property type="entry name" value="Glyco_hydro_36_C"/>
</dbReference>
<dbReference type="RefSeq" id="WP_289953673.1">
    <property type="nucleotide sequence ID" value="NZ_JAUEMJ010000001.1"/>
</dbReference>
<dbReference type="PRINTS" id="PR00743">
    <property type="entry name" value="GLHYDRLASE36"/>
</dbReference>
<proteinExistence type="predicted"/>
<dbReference type="Pfam" id="PF16874">
    <property type="entry name" value="Glyco_hydro_36C"/>
    <property type="match status" value="1"/>
</dbReference>
<evidence type="ECO:0000313" key="8">
    <source>
        <dbReference type="EMBL" id="MDN3238117.1"/>
    </source>
</evidence>
<dbReference type="InterPro" id="IPR050985">
    <property type="entry name" value="Alpha-glycosidase_related"/>
</dbReference>
<dbReference type="InterPro" id="IPR000111">
    <property type="entry name" value="Glyco_hydro_27/36_CS"/>
</dbReference>
<dbReference type="Pfam" id="PF16875">
    <property type="entry name" value="Glyco_hydro_36N"/>
    <property type="match status" value="1"/>
</dbReference>
<dbReference type="EC" id="3.2.1.22" evidence="2"/>
<keyword evidence="8" id="KW-0255">Endonuclease</keyword>
<dbReference type="PANTHER" id="PTHR43053:SF3">
    <property type="entry name" value="ALPHA-GALACTOSIDASE C-RELATED"/>
    <property type="match status" value="1"/>
</dbReference>
<keyword evidence="8" id="KW-0540">Nuclease</keyword>
<evidence type="ECO:0000256" key="4">
    <source>
        <dbReference type="ARBA" id="ARBA00023295"/>
    </source>
</evidence>
<dbReference type="Gene3D" id="3.20.20.70">
    <property type="entry name" value="Aldolase class I"/>
    <property type="match status" value="1"/>
</dbReference>
<name>A0ABT7YHK5_9ACTN</name>
<evidence type="ECO:0000313" key="9">
    <source>
        <dbReference type="Proteomes" id="UP001171902"/>
    </source>
</evidence>
<dbReference type="InterPro" id="IPR038417">
    <property type="entry name" value="Alpga-gal_N_sf"/>
</dbReference>
<dbReference type="GO" id="GO:0004557">
    <property type="term" value="F:alpha-galactosidase activity"/>
    <property type="evidence" value="ECO:0007669"/>
    <property type="project" value="UniProtKB-EC"/>
</dbReference>
<comment type="caution">
    <text evidence="8">The sequence shown here is derived from an EMBL/GenBank/DDBJ whole genome shotgun (WGS) entry which is preliminary data.</text>
</comment>
<dbReference type="GO" id="GO:0004519">
    <property type="term" value="F:endonuclease activity"/>
    <property type="evidence" value="ECO:0007669"/>
    <property type="project" value="UniProtKB-KW"/>
</dbReference>
<dbReference type="Proteomes" id="UP001171902">
    <property type="component" value="Unassembled WGS sequence"/>
</dbReference>